<proteinExistence type="predicted"/>
<keyword evidence="4" id="KW-1185">Reference proteome</keyword>
<feature type="compositionally biased region" description="Polar residues" evidence="1">
    <location>
        <begin position="262"/>
        <end position="283"/>
    </location>
</feature>
<reference evidence="3 4" key="1">
    <citation type="submission" date="2020-08" db="EMBL/GenBank/DDBJ databases">
        <title>Cohnella phylogeny.</title>
        <authorList>
            <person name="Dunlap C."/>
        </authorList>
    </citation>
    <scope>NUCLEOTIDE SEQUENCE [LARGE SCALE GENOMIC DNA]</scope>
    <source>
        <strain evidence="3 4">DSM 103658</strain>
    </source>
</reference>
<dbReference type="PANTHER" id="PTHR34094:SF1">
    <property type="entry name" value="PROTEIN FAM185A"/>
    <property type="match status" value="1"/>
</dbReference>
<organism evidence="3 4">
    <name type="scientific">Cohnella lubricantis</name>
    <dbReference type="NCBI Taxonomy" id="2163172"/>
    <lineage>
        <taxon>Bacteria</taxon>
        <taxon>Bacillati</taxon>
        <taxon>Bacillota</taxon>
        <taxon>Bacilli</taxon>
        <taxon>Bacillales</taxon>
        <taxon>Paenibacillaceae</taxon>
        <taxon>Cohnella</taxon>
    </lineage>
</organism>
<evidence type="ECO:0000256" key="1">
    <source>
        <dbReference type="SAM" id="MobiDB-lite"/>
    </source>
</evidence>
<dbReference type="RefSeq" id="WP_185177996.1">
    <property type="nucleotide sequence ID" value="NZ_CBCSEP010000003.1"/>
</dbReference>
<evidence type="ECO:0000313" key="3">
    <source>
        <dbReference type="EMBL" id="MBB6676708.1"/>
    </source>
</evidence>
<feature type="region of interest" description="Disordered" evidence="1">
    <location>
        <begin position="256"/>
        <end position="283"/>
    </location>
</feature>
<dbReference type="Proteomes" id="UP000574133">
    <property type="component" value="Unassembled WGS sequence"/>
</dbReference>
<dbReference type="PANTHER" id="PTHR34094">
    <property type="match status" value="1"/>
</dbReference>
<dbReference type="Pfam" id="PF13349">
    <property type="entry name" value="DUF4097"/>
    <property type="match status" value="1"/>
</dbReference>
<evidence type="ECO:0000313" key="4">
    <source>
        <dbReference type="Proteomes" id="UP000574133"/>
    </source>
</evidence>
<accession>A0A841TBF3</accession>
<dbReference type="AlphaFoldDB" id="A0A841TBF3"/>
<sequence>MKKWISIAIGLIAIGVGGAALFGFTFDKPLPAYSQKWTFSDGELRNLNVNLDYQAAVVDFVPSEDGNNSVVIEGKAKQEIIDNLKNVKLTDGELSLDLDSRDTWFSLNFDFSFDRQHITVALTEEAAQALDTVRVYSDAGSLKTSGIRARTASIATDSGSIQVVDSVSGQLSIKSDSGSIRASDIHADLQVSSDSGSITVDHLTGTAALASDSGSVKLVKDDLSGADIKSDSGSVRVQLPAAFGGIFDLRSDSGSIHAPDSKGTSQQTIKVRTDSGSIRITES</sequence>
<protein>
    <submittedName>
        <fullName evidence="3">DUF4097 family beta strand repeat protein</fullName>
    </submittedName>
</protein>
<name>A0A841TBF3_9BACL</name>
<dbReference type="EMBL" id="JACJVN010000021">
    <property type="protein sequence ID" value="MBB6676708.1"/>
    <property type="molecule type" value="Genomic_DNA"/>
</dbReference>
<gene>
    <name evidence="3" type="ORF">H4Q31_05120</name>
</gene>
<dbReference type="InterPro" id="IPR025164">
    <property type="entry name" value="Toastrack_DUF4097"/>
</dbReference>
<comment type="caution">
    <text evidence="3">The sequence shown here is derived from an EMBL/GenBank/DDBJ whole genome shotgun (WGS) entry which is preliminary data.</text>
</comment>
<feature type="domain" description="DUF4097" evidence="2">
    <location>
        <begin position="51"/>
        <end position="280"/>
    </location>
</feature>
<evidence type="ECO:0000259" key="2">
    <source>
        <dbReference type="Pfam" id="PF13349"/>
    </source>
</evidence>